<accession>A0AAD3DCJ4</accession>
<dbReference type="GO" id="GO:0005096">
    <property type="term" value="F:GTPase activator activity"/>
    <property type="evidence" value="ECO:0007669"/>
    <property type="project" value="InterPro"/>
</dbReference>
<feature type="region of interest" description="Disordered" evidence="2">
    <location>
        <begin position="257"/>
        <end position="291"/>
    </location>
</feature>
<evidence type="ECO:0000256" key="1">
    <source>
        <dbReference type="PROSITE-ProRule" id="PRU00288"/>
    </source>
</evidence>
<evidence type="ECO:0000259" key="3">
    <source>
        <dbReference type="PROSITE" id="PS50115"/>
    </source>
</evidence>
<feature type="compositionally biased region" description="Low complexity" evidence="2">
    <location>
        <begin position="555"/>
        <end position="566"/>
    </location>
</feature>
<feature type="domain" description="Arf-GAP" evidence="3">
    <location>
        <begin position="928"/>
        <end position="1013"/>
    </location>
</feature>
<organism evidence="4 5">
    <name type="scientific">Chaetoceros tenuissimus</name>
    <dbReference type="NCBI Taxonomy" id="426638"/>
    <lineage>
        <taxon>Eukaryota</taxon>
        <taxon>Sar</taxon>
        <taxon>Stramenopiles</taxon>
        <taxon>Ochrophyta</taxon>
        <taxon>Bacillariophyta</taxon>
        <taxon>Coscinodiscophyceae</taxon>
        <taxon>Chaetocerotophycidae</taxon>
        <taxon>Chaetocerotales</taxon>
        <taxon>Chaetocerotaceae</taxon>
        <taxon>Chaetoceros</taxon>
    </lineage>
</organism>
<feature type="compositionally biased region" description="Polar residues" evidence="2">
    <location>
        <begin position="470"/>
        <end position="485"/>
    </location>
</feature>
<reference evidence="4 5" key="1">
    <citation type="journal article" date="2021" name="Sci. Rep.">
        <title>The genome of the diatom Chaetoceros tenuissimus carries an ancient integrated fragment of an extant virus.</title>
        <authorList>
            <person name="Hongo Y."/>
            <person name="Kimura K."/>
            <person name="Takaki Y."/>
            <person name="Yoshida Y."/>
            <person name="Baba S."/>
            <person name="Kobayashi G."/>
            <person name="Nagasaki K."/>
            <person name="Hano T."/>
            <person name="Tomaru Y."/>
        </authorList>
    </citation>
    <scope>NUCLEOTIDE SEQUENCE [LARGE SCALE GENOMIC DNA]</scope>
    <source>
        <strain evidence="4 5">NIES-3715</strain>
    </source>
</reference>
<feature type="compositionally biased region" description="Basic and acidic residues" evidence="2">
    <location>
        <begin position="322"/>
        <end position="338"/>
    </location>
</feature>
<name>A0AAD3DCJ4_9STRA</name>
<feature type="region of interest" description="Disordered" evidence="2">
    <location>
        <begin position="322"/>
        <end position="346"/>
    </location>
</feature>
<feature type="region of interest" description="Disordered" evidence="2">
    <location>
        <begin position="150"/>
        <end position="202"/>
    </location>
</feature>
<gene>
    <name evidence="4" type="ORF">CTEN210_16625</name>
</gene>
<dbReference type="Pfam" id="PF01412">
    <property type="entry name" value="ArfGap"/>
    <property type="match status" value="1"/>
</dbReference>
<sequence length="1089" mass="123584">MKDNEAMDRSYVKEGHNYPQNEASNRSESKRRPFDPNGAGDQEEEEWAVADVGNSEALLVDFGQRRSNSASSGGISCEEEECEHTNEVVQPGEETQVMIDSQQSSEESIHVSDNDDNGDMKNDDDELEINIGSASRQEVAHTILLEQNVETMKKNEETNNEHHHIKDMEEDTMQMIPSKSVSDDYDDGASADNKVDIDGSQHRPLPEIFDAMKVLSEQPNLPDSIKNQLKQYMQENINNPAEQRRESTTTERIIQRIDNSWNSHMQRQTEEQSTTTSSHSKSSLSLPTLNGLMDDSVSSSYKNFENNHYIEQNEECTMKSLEETEASDIPKQEPKTETCDIYNPHLGDENEEALRNSFKNNAKHSDLSLPSIQSQRDCNKQQNPSKVCPSEHIHNESEEEKEESLRNSLMNSAKDSELSLGTVQSSHTTSSYMSTSAKLGFHVENIDDFNISSGPLLSRRLKKTRHIQTESESANGISDVQQGSPKTKKQVSSVISISAESIANLPSFYNADRSRRGKTSRYSKHSKAARRDSGNSLINLDSSNHTSGRRLSNESSMDSSYHTYSSSRRRSVEHSRRHSNESRGSRGSRFDTRRFSNDRDQGRYHIESDNLESVRRHSNDSRRVRDKSTDHSQRRFSNGKMRYGNESSQRSMSIPFTSRPIEDRVSRSLHSQQREIRSREMLSKTHHTHGGIADEINHDIDNDGGSVASADSMAMTVEFNGKSLTVKRKENLKEVGAEAVAMKKDLHTEIDDAISKLCEIGQSTRKRNKNPVDMNGLTYSMAPNTTVFKKTSEIRTLEYWLEHCREKIALSKVKEKRKHTGFAITVKNKAKFEYSLKKLYAKECQAENDIRHLLSNSNLPDSQDVLSSVCRAARLTRTLSEDFQRHIQVKPRKTPRRSSLDLRKSSMSIDIASHTKDQNVPSQSSFPRSLFRIISLFQGNEKCCDCAEGFRPSDKIWASISYGTLLCESCAMRHFNVQIKINLEEEEEVLKQIDKGTWDFVSIITMLEGGNKKMIDYMGTHDKSFKSLQTKTSKRKMSLVHSATVKGHATDDETSFKTIYSCKAAQSYRKDLAHRVSDSMSKDLKMFIH</sequence>
<feature type="compositionally biased region" description="Polar residues" evidence="2">
    <location>
        <begin position="257"/>
        <end position="266"/>
    </location>
</feature>
<evidence type="ECO:0000313" key="4">
    <source>
        <dbReference type="EMBL" id="GFH60149.1"/>
    </source>
</evidence>
<dbReference type="GO" id="GO:0008270">
    <property type="term" value="F:zinc ion binding"/>
    <property type="evidence" value="ECO:0007669"/>
    <property type="project" value="UniProtKB-KW"/>
</dbReference>
<protein>
    <recommendedName>
        <fullName evidence="3">Arf-GAP domain-containing protein</fullName>
    </recommendedName>
</protein>
<evidence type="ECO:0000313" key="5">
    <source>
        <dbReference type="Proteomes" id="UP001054902"/>
    </source>
</evidence>
<dbReference type="Gene3D" id="1.10.220.150">
    <property type="entry name" value="Arf GTPase activating protein"/>
    <property type="match status" value="1"/>
</dbReference>
<keyword evidence="1" id="KW-0863">Zinc-finger</keyword>
<dbReference type="Proteomes" id="UP001054902">
    <property type="component" value="Unassembled WGS sequence"/>
</dbReference>
<feature type="compositionally biased region" description="Polar residues" evidence="2">
    <location>
        <begin position="534"/>
        <end position="554"/>
    </location>
</feature>
<dbReference type="SUPFAM" id="SSF57863">
    <property type="entry name" value="ArfGap/RecO-like zinc finger"/>
    <property type="match status" value="1"/>
</dbReference>
<dbReference type="InterPro" id="IPR038508">
    <property type="entry name" value="ArfGAP_dom_sf"/>
</dbReference>
<keyword evidence="1" id="KW-0862">Zinc</keyword>
<feature type="region of interest" description="Disordered" evidence="2">
    <location>
        <begin position="462"/>
        <end position="487"/>
    </location>
</feature>
<feature type="compositionally biased region" description="Low complexity" evidence="2">
    <location>
        <begin position="273"/>
        <end position="289"/>
    </location>
</feature>
<keyword evidence="1" id="KW-0479">Metal-binding</keyword>
<feature type="compositionally biased region" description="Polar residues" evidence="2">
    <location>
        <begin position="368"/>
        <end position="385"/>
    </location>
</feature>
<feature type="region of interest" description="Disordered" evidence="2">
    <location>
        <begin position="362"/>
        <end position="408"/>
    </location>
</feature>
<dbReference type="AlphaFoldDB" id="A0AAD3DCJ4"/>
<dbReference type="PROSITE" id="PS50115">
    <property type="entry name" value="ARFGAP"/>
    <property type="match status" value="1"/>
</dbReference>
<keyword evidence="5" id="KW-1185">Reference proteome</keyword>
<dbReference type="EMBL" id="BLLK01000069">
    <property type="protein sequence ID" value="GFH60149.1"/>
    <property type="molecule type" value="Genomic_DNA"/>
</dbReference>
<feature type="compositionally biased region" description="Basic residues" evidence="2">
    <location>
        <begin position="515"/>
        <end position="528"/>
    </location>
</feature>
<dbReference type="InterPro" id="IPR001164">
    <property type="entry name" value="ArfGAP_dom"/>
</dbReference>
<feature type="compositionally biased region" description="Basic and acidic residues" evidence="2">
    <location>
        <begin position="570"/>
        <end position="633"/>
    </location>
</feature>
<feature type="compositionally biased region" description="Polar residues" evidence="2">
    <location>
        <begin position="65"/>
        <end position="74"/>
    </location>
</feature>
<feature type="compositionally biased region" description="Basic and acidic residues" evidence="2">
    <location>
        <begin position="151"/>
        <end position="167"/>
    </location>
</feature>
<feature type="region of interest" description="Disordered" evidence="2">
    <location>
        <begin position="1"/>
        <end position="125"/>
    </location>
</feature>
<proteinExistence type="predicted"/>
<dbReference type="InterPro" id="IPR037278">
    <property type="entry name" value="ARFGAP/RecO"/>
</dbReference>
<feature type="compositionally biased region" description="Basic and acidic residues" evidence="2">
    <location>
        <begin position="107"/>
        <end position="121"/>
    </location>
</feature>
<evidence type="ECO:0000256" key="2">
    <source>
        <dbReference type="SAM" id="MobiDB-lite"/>
    </source>
</evidence>
<feature type="compositionally biased region" description="Basic and acidic residues" evidence="2">
    <location>
        <begin position="25"/>
        <end position="34"/>
    </location>
</feature>
<comment type="caution">
    <text evidence="4">The sequence shown here is derived from an EMBL/GenBank/DDBJ whole genome shotgun (WGS) entry which is preliminary data.</text>
</comment>
<feature type="compositionally biased region" description="Basic and acidic residues" evidence="2">
    <location>
        <begin position="1"/>
        <end position="16"/>
    </location>
</feature>
<feature type="region of interest" description="Disordered" evidence="2">
    <location>
        <begin position="512"/>
        <end position="653"/>
    </location>
</feature>
<feature type="compositionally biased region" description="Basic and acidic residues" evidence="2">
    <location>
        <begin position="193"/>
        <end position="202"/>
    </location>
</feature>